<protein>
    <submittedName>
        <fullName evidence="1">Uncharacterized protein</fullName>
    </submittedName>
</protein>
<dbReference type="AlphaFoldDB" id="A0A5D3DQE9"/>
<gene>
    <name evidence="1" type="ORF">E5676_scaffold436G001270</name>
</gene>
<dbReference type="EMBL" id="SSTD01003661">
    <property type="protein sequence ID" value="TYK25897.1"/>
    <property type="molecule type" value="Genomic_DNA"/>
</dbReference>
<evidence type="ECO:0000313" key="1">
    <source>
        <dbReference type="EMBL" id="TYK25897.1"/>
    </source>
</evidence>
<proteinExistence type="predicted"/>
<name>A0A5D3DQE9_CUCMM</name>
<dbReference type="Proteomes" id="UP000321947">
    <property type="component" value="Unassembled WGS sequence"/>
</dbReference>
<evidence type="ECO:0000313" key="2">
    <source>
        <dbReference type="Proteomes" id="UP000321947"/>
    </source>
</evidence>
<comment type="caution">
    <text evidence="1">The sequence shown here is derived from an EMBL/GenBank/DDBJ whole genome shotgun (WGS) entry which is preliminary data.</text>
</comment>
<accession>A0A5D3DQE9</accession>
<organism evidence="1 2">
    <name type="scientific">Cucumis melo var. makuwa</name>
    <name type="common">Oriental melon</name>
    <dbReference type="NCBI Taxonomy" id="1194695"/>
    <lineage>
        <taxon>Eukaryota</taxon>
        <taxon>Viridiplantae</taxon>
        <taxon>Streptophyta</taxon>
        <taxon>Embryophyta</taxon>
        <taxon>Tracheophyta</taxon>
        <taxon>Spermatophyta</taxon>
        <taxon>Magnoliopsida</taxon>
        <taxon>eudicotyledons</taxon>
        <taxon>Gunneridae</taxon>
        <taxon>Pentapetalae</taxon>
        <taxon>rosids</taxon>
        <taxon>fabids</taxon>
        <taxon>Cucurbitales</taxon>
        <taxon>Cucurbitaceae</taxon>
        <taxon>Benincaseae</taxon>
        <taxon>Cucumis</taxon>
    </lineage>
</organism>
<reference evidence="1 2" key="1">
    <citation type="submission" date="2019-08" db="EMBL/GenBank/DDBJ databases">
        <title>Draft genome sequences of two oriental melons (Cucumis melo L. var makuwa).</title>
        <authorList>
            <person name="Kwon S.-Y."/>
        </authorList>
    </citation>
    <scope>NUCLEOTIDE SEQUENCE [LARGE SCALE GENOMIC DNA]</scope>
    <source>
        <strain evidence="2">cv. Chang Bougi</strain>
        <tissue evidence="1">Leaf</tissue>
    </source>
</reference>
<sequence>MPVFEIYARVWVEVTPPSAIQLLLRNDRVLFVRSTVLVEAIEHLCRLERGDSAVSDPTFTGGRLRFIVRSTVLEERSVPSLFGERGDSAVSDPTSTRRRSGFCRQIYCPGRSDRVPSSFGEVTPPSAIQLLLRDDQTFSVRSTALVGAIGHLCRALPSAIQLLLGDDRAFAVKSTALVEAIEYLGEIEAKLHRHHHLERWRKSCIIVILERGRQSCTINIILERQRRSCTVVVLLGLQHIEDEVEFIFSASTFFRGRKAASASMKPKVFKLA</sequence>